<reference evidence="3" key="1">
    <citation type="submission" date="2018-08" db="EMBL/GenBank/DDBJ databases">
        <title>Mucilaginibacter sp. MYSH2.</title>
        <authorList>
            <person name="Seo T."/>
        </authorList>
    </citation>
    <scope>NUCLEOTIDE SEQUENCE [LARGE SCALE GENOMIC DNA]</scope>
    <source>
        <strain evidence="3">KIRAN</strain>
    </source>
</reference>
<evidence type="ECO:0000313" key="3">
    <source>
        <dbReference type="Proteomes" id="UP000266005"/>
    </source>
</evidence>
<name>A0A399SKA1_9BACT</name>
<accession>A0A399SKA1</accession>
<keyword evidence="3" id="KW-1185">Reference proteome</keyword>
<comment type="caution">
    <text evidence="2">The sequence shown here is derived from an EMBL/GenBank/DDBJ whole genome shotgun (WGS) entry which is preliminary data.</text>
</comment>
<dbReference type="OrthoDB" id="9256097at2"/>
<dbReference type="EMBL" id="QWGE01000001">
    <property type="protein sequence ID" value="RIJ43201.1"/>
    <property type="molecule type" value="Genomic_DNA"/>
</dbReference>
<evidence type="ECO:0000313" key="2">
    <source>
        <dbReference type="EMBL" id="RIJ43201.1"/>
    </source>
</evidence>
<evidence type="ECO:0000256" key="1">
    <source>
        <dbReference type="SAM" id="MobiDB-lite"/>
    </source>
</evidence>
<protein>
    <submittedName>
        <fullName evidence="2">Uncharacterized protein</fullName>
    </submittedName>
</protein>
<feature type="region of interest" description="Disordered" evidence="1">
    <location>
        <begin position="332"/>
        <end position="355"/>
    </location>
</feature>
<gene>
    <name evidence="2" type="ORF">D1627_01950</name>
</gene>
<dbReference type="Proteomes" id="UP000266005">
    <property type="component" value="Unassembled WGS sequence"/>
</dbReference>
<proteinExistence type="predicted"/>
<sequence>MDQLVVYKQSQVKELVNNFLQEFEIQEKEHITIHTDNKTLAFYIECHIKAKDICNKGTIDVPLDPENQSDYRANREVVENNPAYLKMLQDAEEKRIFSNIVAEYNPDFEPDKPLKIIGGQHRFLAIERALKKEINEFHGFKLYFDLSMEQRLDVQLISNTNIAVSSDLLDRMFETVKGPELRDWCQKCGILEASQDFADKKQRGSQISVRGARTLIVNYVNGKRIKDIEFNIIRTTPAISGTGGVDEEWEIIRQTPKLWTDKKMIEMGKAYAELVASQKKYFSVKENFEFSEKALSYSVLASWAFVAGVLHKNSERLKRHYDLSNRTSGDPLNSSVLAKGRHKTDPENYRGLGTRTDVKDRGRLTELFFLQAEKGTGINKKMVDLAIEKYHAKEANLRVQEMEKKL</sequence>
<organism evidence="2 3">
    <name type="scientific">Pontibacter oryzae</name>
    <dbReference type="NCBI Taxonomy" id="2304593"/>
    <lineage>
        <taxon>Bacteria</taxon>
        <taxon>Pseudomonadati</taxon>
        <taxon>Bacteroidota</taxon>
        <taxon>Cytophagia</taxon>
        <taxon>Cytophagales</taxon>
        <taxon>Hymenobacteraceae</taxon>
        <taxon>Pontibacter</taxon>
    </lineage>
</organism>
<dbReference type="AlphaFoldDB" id="A0A399SKA1"/>